<feature type="region of interest" description="Disordered" evidence="1">
    <location>
        <begin position="1"/>
        <end position="25"/>
    </location>
</feature>
<feature type="compositionally biased region" description="Basic residues" evidence="1">
    <location>
        <begin position="7"/>
        <end position="17"/>
    </location>
</feature>
<reference evidence="3 4" key="1">
    <citation type="submission" date="2016-09" db="EMBL/GenBank/DDBJ databases">
        <authorList>
            <person name="Laine KS P."/>
        </authorList>
    </citation>
    <scope>NUCLEOTIDE SEQUENCE [LARGE SCALE GENOMIC DNA]</scope>
    <source>
        <strain evidence="3">PFRJS-23</strain>
    </source>
</reference>
<evidence type="ECO:0000259" key="2">
    <source>
        <dbReference type="Pfam" id="PF01636"/>
    </source>
</evidence>
<feature type="domain" description="Aminoglycoside phosphotransferase" evidence="2">
    <location>
        <begin position="189"/>
        <end position="352"/>
    </location>
</feature>
<evidence type="ECO:0000256" key="1">
    <source>
        <dbReference type="SAM" id="MobiDB-lite"/>
    </source>
</evidence>
<dbReference type="InterPro" id="IPR011009">
    <property type="entry name" value="Kinase-like_dom_sf"/>
</dbReference>
<organism evidence="3 4">
    <name type="scientific">Propionibacterium freudenreichii</name>
    <dbReference type="NCBI Taxonomy" id="1744"/>
    <lineage>
        <taxon>Bacteria</taxon>
        <taxon>Bacillati</taxon>
        <taxon>Actinomycetota</taxon>
        <taxon>Actinomycetes</taxon>
        <taxon>Propionibacteriales</taxon>
        <taxon>Propionibacteriaceae</taxon>
        <taxon>Propionibacterium</taxon>
    </lineage>
</organism>
<dbReference type="GO" id="GO:0016740">
    <property type="term" value="F:transferase activity"/>
    <property type="evidence" value="ECO:0007669"/>
    <property type="project" value="UniProtKB-KW"/>
</dbReference>
<dbReference type="SUPFAM" id="SSF56112">
    <property type="entry name" value="Protein kinase-like (PK-like)"/>
    <property type="match status" value="1"/>
</dbReference>
<name>A0A0A8RZC3_9ACTN</name>
<dbReference type="OMA" id="GPHRVQE"/>
<proteinExistence type="predicted"/>
<sequence>MNLERRAPRRERQRARRALTPDPDGLRLLTSTDGVDFARAAVGQCGGEVISARLDHIDHQPGRGTSVLYSCDVNWPGSRRLELVGLTWRAGGLNPADLDAEVFHDDNHEVAAWIYPEDPDLPGLARATVVDQVLALLLEHRLVPVSCDASQLSLQMVSYRPRARAVVRASLRAAGSNRPAMVFYLKAFTAADGPRALRRLEMMGRAGLPVARLLAATDDQLLVLAALDGQPMAHHIFDESPAVSGDQLVGLLDELPAGLLDLPRRPAWADAVGHYADMVAGQLPAAGDRAREVARVVGAAADTAPAEEPTHGDFHEGQLFLSGGRVSGLLDVEAAGPGRRVDDLACMIAHLSTVQHMDAGQAARTEVLIRRLLASFDARVDPVQLRLRAAGVAISLASGPYQEQAPDWKHQTLGILAGAENLIRRAEQL</sequence>
<evidence type="ECO:0000313" key="3">
    <source>
        <dbReference type="EMBL" id="SCQ80186.1"/>
    </source>
</evidence>
<protein>
    <submittedName>
        <fullName evidence="3">Phosphotransferase family protein</fullName>
    </submittedName>
</protein>
<evidence type="ECO:0000313" key="4">
    <source>
        <dbReference type="Proteomes" id="UP000250080"/>
    </source>
</evidence>
<dbReference type="Pfam" id="PF01636">
    <property type="entry name" value="APH"/>
    <property type="match status" value="1"/>
</dbReference>
<accession>A0A0A8RZC3</accession>
<dbReference type="InterPro" id="IPR002575">
    <property type="entry name" value="Aminoglycoside_PTrfase"/>
</dbReference>
<dbReference type="AlphaFoldDB" id="A0A0A8RZC3"/>
<dbReference type="Proteomes" id="UP000250080">
    <property type="component" value="Chromosome I"/>
</dbReference>
<dbReference type="EMBL" id="LT618793">
    <property type="protein sequence ID" value="SCQ80186.1"/>
    <property type="molecule type" value="Genomic_DNA"/>
</dbReference>
<dbReference type="RefSeq" id="WP_013160608.1">
    <property type="nucleotide sequence ID" value="NZ_CCYN01000002.1"/>
</dbReference>
<keyword evidence="3" id="KW-0808">Transferase</keyword>
<dbReference type="Gene3D" id="3.90.1200.10">
    <property type="match status" value="1"/>
</dbReference>
<gene>
    <name evidence="3" type="ORF">PFR_JS23_1592</name>
</gene>